<keyword evidence="1" id="KW-1133">Transmembrane helix</keyword>
<gene>
    <name evidence="2" type="ORF">M4L89_11210</name>
</gene>
<dbReference type="EMBL" id="JAMBQA010000005">
    <property type="protein sequence ID" value="MDG0846792.1"/>
    <property type="molecule type" value="Genomic_DNA"/>
</dbReference>
<comment type="caution">
    <text evidence="2">The sequence shown here is derived from an EMBL/GenBank/DDBJ whole genome shotgun (WGS) entry which is preliminary data.</text>
</comment>
<keyword evidence="1" id="KW-0812">Transmembrane</keyword>
<keyword evidence="3" id="KW-1185">Reference proteome</keyword>
<evidence type="ECO:0000313" key="2">
    <source>
        <dbReference type="EMBL" id="MDG0846792.1"/>
    </source>
</evidence>
<dbReference type="AlphaFoldDB" id="A0A9X4R160"/>
<evidence type="ECO:0000256" key="1">
    <source>
        <dbReference type="SAM" id="Phobius"/>
    </source>
</evidence>
<organism evidence="2 3">
    <name type="scientific">Staphylococcus equorum</name>
    <dbReference type="NCBI Taxonomy" id="246432"/>
    <lineage>
        <taxon>Bacteria</taxon>
        <taxon>Bacillati</taxon>
        <taxon>Bacillota</taxon>
        <taxon>Bacilli</taxon>
        <taxon>Bacillales</taxon>
        <taxon>Staphylococcaceae</taxon>
        <taxon>Staphylococcus</taxon>
    </lineage>
</organism>
<dbReference type="RefSeq" id="WP_277583451.1">
    <property type="nucleotide sequence ID" value="NZ_JAMBPY010000018.1"/>
</dbReference>
<protein>
    <submittedName>
        <fullName evidence="2">Uncharacterized protein</fullName>
    </submittedName>
</protein>
<proteinExistence type="predicted"/>
<keyword evidence="1" id="KW-0472">Membrane</keyword>
<accession>A0A9X4R160</accession>
<sequence>MTSWLFIVIGLFLLVTLLNYISALRKSNNRIDEIANYLKLHSEHLKNLDNGKFVKEIANKIIFERVRISLLLGDASHTDTSEYINPEYIQERILKLNDELEYEKINYEYLKNPTYAIQKTLALPAKFFNLIFPVNIIAFKNTLNFIFWVCTVLFPLILKVLKLIQ</sequence>
<name>A0A9X4R160_9STAP</name>
<feature type="transmembrane region" description="Helical" evidence="1">
    <location>
        <begin position="6"/>
        <end position="24"/>
    </location>
</feature>
<reference evidence="2" key="1">
    <citation type="submission" date="2022-05" db="EMBL/GenBank/DDBJ databases">
        <title>Comparative genomics of Staphylococcus equorum isolates.</title>
        <authorList>
            <person name="Luelf R.H."/>
        </authorList>
    </citation>
    <scope>NUCLEOTIDE SEQUENCE</scope>
    <source>
        <strain evidence="2">TMW 2.2497</strain>
    </source>
</reference>
<dbReference type="Proteomes" id="UP001152422">
    <property type="component" value="Unassembled WGS sequence"/>
</dbReference>
<evidence type="ECO:0000313" key="3">
    <source>
        <dbReference type="Proteomes" id="UP001152422"/>
    </source>
</evidence>
<feature type="transmembrane region" description="Helical" evidence="1">
    <location>
        <begin position="145"/>
        <end position="164"/>
    </location>
</feature>